<evidence type="ECO:0000313" key="3">
    <source>
        <dbReference type="EMBL" id="ABO08541.1"/>
    </source>
</evidence>
<feature type="compositionally biased region" description="Basic and acidic residues" evidence="1">
    <location>
        <begin position="1"/>
        <end position="11"/>
    </location>
</feature>
<dbReference type="STRING" id="410359.Pcal_1116"/>
<feature type="transmembrane region" description="Helical" evidence="2">
    <location>
        <begin position="105"/>
        <end position="129"/>
    </location>
</feature>
<accession>A3MV74</accession>
<evidence type="ECO:0000256" key="2">
    <source>
        <dbReference type="SAM" id="Phobius"/>
    </source>
</evidence>
<dbReference type="EMBL" id="CP000561">
    <property type="protein sequence ID" value="ABO08541.1"/>
    <property type="molecule type" value="Genomic_DNA"/>
</dbReference>
<reference evidence="3" key="1">
    <citation type="submission" date="2007-02" db="EMBL/GenBank/DDBJ databases">
        <title>Complete sequence of Pyrobaculum calidifontis JCM 11548.</title>
        <authorList>
            <consortium name="US DOE Joint Genome Institute"/>
            <person name="Copeland A."/>
            <person name="Lucas S."/>
            <person name="Lapidus A."/>
            <person name="Barry K."/>
            <person name="Glavina del Rio T."/>
            <person name="Dalin E."/>
            <person name="Tice H."/>
            <person name="Pitluck S."/>
            <person name="Chain P."/>
            <person name="Malfatti S."/>
            <person name="Shin M."/>
            <person name="Vergez L."/>
            <person name="Schmutz J."/>
            <person name="Larimer F."/>
            <person name="Land M."/>
            <person name="Hauser L."/>
            <person name="Kyrpides N."/>
            <person name="Mikhailova N."/>
            <person name="Cozen A.E."/>
            <person name="Fitz-Gibbon S.T."/>
            <person name="House C.H."/>
            <person name="Saltikov C."/>
            <person name="Lowe T.M."/>
            <person name="Richardson P."/>
        </authorList>
    </citation>
    <scope>NUCLEOTIDE SEQUENCE [LARGE SCALE GENOMIC DNA]</scope>
    <source>
        <strain evidence="3">JCM 11548</strain>
    </source>
</reference>
<feature type="transmembrane region" description="Helical" evidence="2">
    <location>
        <begin position="135"/>
        <end position="160"/>
    </location>
</feature>
<feature type="compositionally biased region" description="Pro residues" evidence="1">
    <location>
        <begin position="13"/>
        <end position="54"/>
    </location>
</feature>
<name>A3MV74_PYRCJ</name>
<protein>
    <submittedName>
        <fullName evidence="3">Uncharacterized protein</fullName>
    </submittedName>
</protein>
<gene>
    <name evidence="3" type="ordered locus">Pcal_1116</name>
</gene>
<dbReference type="RefSeq" id="WP_011849799.1">
    <property type="nucleotide sequence ID" value="NC_009073.1"/>
</dbReference>
<proteinExistence type="predicted"/>
<keyword evidence="2" id="KW-0472">Membrane</keyword>
<dbReference type="KEGG" id="pcl:Pcal_1116"/>
<sequence length="163" mass="17290">MASEDREEKPLKRPPPPRQAPPPPPPQFQQPMPPPPPQPPPIPPPTAPYPPPPGTIRTQRAPPPQFPQPLPQQPLSPPPQPTAPQEVAPPRRPAKPVGGEKAHSLPLFGIVVALIAALMGIVTSIVSIFNAELSISLLAVAIAGTNAALIIVAIALWRLLSKR</sequence>
<evidence type="ECO:0000313" key="4">
    <source>
        <dbReference type="Proteomes" id="UP000001431"/>
    </source>
</evidence>
<evidence type="ECO:0000256" key="1">
    <source>
        <dbReference type="SAM" id="MobiDB-lite"/>
    </source>
</evidence>
<dbReference type="AlphaFoldDB" id="A3MV74"/>
<keyword evidence="4" id="KW-1185">Reference proteome</keyword>
<dbReference type="Proteomes" id="UP000001431">
    <property type="component" value="Chromosome"/>
</dbReference>
<dbReference type="PRINTS" id="PR01217">
    <property type="entry name" value="PRICHEXTENSN"/>
</dbReference>
<organism evidence="3 4">
    <name type="scientific">Pyrobaculum calidifontis (strain DSM 21063 / JCM 11548 / VA1)</name>
    <dbReference type="NCBI Taxonomy" id="410359"/>
    <lineage>
        <taxon>Archaea</taxon>
        <taxon>Thermoproteota</taxon>
        <taxon>Thermoprotei</taxon>
        <taxon>Thermoproteales</taxon>
        <taxon>Thermoproteaceae</taxon>
        <taxon>Pyrobaculum</taxon>
    </lineage>
</organism>
<feature type="region of interest" description="Disordered" evidence="1">
    <location>
        <begin position="1"/>
        <end position="100"/>
    </location>
</feature>
<dbReference type="GeneID" id="4908602"/>
<dbReference type="HOGENOM" id="CLU_1631721_0_0_2"/>
<keyword evidence="2" id="KW-0812">Transmembrane</keyword>
<feature type="compositionally biased region" description="Pro residues" evidence="1">
    <location>
        <begin position="61"/>
        <end position="82"/>
    </location>
</feature>
<dbReference type="eggNOG" id="arCOG05652">
    <property type="taxonomic scope" value="Archaea"/>
</dbReference>
<keyword evidence="2" id="KW-1133">Transmembrane helix</keyword>